<organism evidence="2 3">
    <name type="scientific">Mycena metata</name>
    <dbReference type="NCBI Taxonomy" id="1033252"/>
    <lineage>
        <taxon>Eukaryota</taxon>
        <taxon>Fungi</taxon>
        <taxon>Dikarya</taxon>
        <taxon>Basidiomycota</taxon>
        <taxon>Agaricomycotina</taxon>
        <taxon>Agaricomycetes</taxon>
        <taxon>Agaricomycetidae</taxon>
        <taxon>Agaricales</taxon>
        <taxon>Marasmiineae</taxon>
        <taxon>Mycenaceae</taxon>
        <taxon>Mycena</taxon>
    </lineage>
</organism>
<dbReference type="EMBL" id="JARKIB010000158">
    <property type="protein sequence ID" value="KAJ7730591.1"/>
    <property type="molecule type" value="Genomic_DNA"/>
</dbReference>
<name>A0AAD7HXG9_9AGAR</name>
<sequence>MGHGERARPSCGPAVRRWRRRAADHDLRALSLCAGRLRLPPPATPPELSHAHRPTCEYTDDALIGRRRGASHPLRARADIPRLFRSVFTTWMSPLGTVSNQCARPTVGGRPAPGLLCIVYTAAHRARVPAGRVRRGTAANASRFGSAQRGPVRPALLALPIFMPSPSSALVLQPPGRREPKWRYHNLCDSDVFCRLGSNFKAFFVDVVGDDVDAI</sequence>
<keyword evidence="3" id="KW-1185">Reference proteome</keyword>
<evidence type="ECO:0000313" key="3">
    <source>
        <dbReference type="Proteomes" id="UP001215598"/>
    </source>
</evidence>
<protein>
    <submittedName>
        <fullName evidence="2">Uncharacterized protein</fullName>
    </submittedName>
</protein>
<evidence type="ECO:0000313" key="2">
    <source>
        <dbReference type="EMBL" id="KAJ7730591.1"/>
    </source>
</evidence>
<dbReference type="AlphaFoldDB" id="A0AAD7HXG9"/>
<dbReference type="EMBL" id="JARKIB010000333">
    <property type="protein sequence ID" value="KAJ7713943.1"/>
    <property type="molecule type" value="Genomic_DNA"/>
</dbReference>
<reference evidence="2" key="1">
    <citation type="submission" date="2023-03" db="EMBL/GenBank/DDBJ databases">
        <title>Massive genome expansion in bonnet fungi (Mycena s.s.) driven by repeated elements and novel gene families across ecological guilds.</title>
        <authorList>
            <consortium name="Lawrence Berkeley National Laboratory"/>
            <person name="Harder C.B."/>
            <person name="Miyauchi S."/>
            <person name="Viragh M."/>
            <person name="Kuo A."/>
            <person name="Thoen E."/>
            <person name="Andreopoulos B."/>
            <person name="Lu D."/>
            <person name="Skrede I."/>
            <person name="Drula E."/>
            <person name="Henrissat B."/>
            <person name="Morin E."/>
            <person name="Kohler A."/>
            <person name="Barry K."/>
            <person name="LaButti K."/>
            <person name="Morin E."/>
            <person name="Salamov A."/>
            <person name="Lipzen A."/>
            <person name="Mereny Z."/>
            <person name="Hegedus B."/>
            <person name="Baldrian P."/>
            <person name="Stursova M."/>
            <person name="Weitz H."/>
            <person name="Taylor A."/>
            <person name="Grigoriev I.V."/>
            <person name="Nagy L.G."/>
            <person name="Martin F."/>
            <person name="Kauserud H."/>
        </authorList>
    </citation>
    <scope>NUCLEOTIDE SEQUENCE</scope>
    <source>
        <strain evidence="2">CBHHK182m</strain>
    </source>
</reference>
<evidence type="ECO:0000313" key="1">
    <source>
        <dbReference type="EMBL" id="KAJ7713943.1"/>
    </source>
</evidence>
<dbReference type="Proteomes" id="UP001215598">
    <property type="component" value="Unassembled WGS sequence"/>
</dbReference>
<gene>
    <name evidence="2" type="ORF">B0H16DRAFT_1469561</name>
    <name evidence="1" type="ORF">B0H16DRAFT_1478336</name>
</gene>
<comment type="caution">
    <text evidence="2">The sequence shown here is derived from an EMBL/GenBank/DDBJ whole genome shotgun (WGS) entry which is preliminary data.</text>
</comment>
<accession>A0AAD7HXG9</accession>
<proteinExistence type="predicted"/>